<sequence>MQQCLEYICREFEKVKDYLHAPTPAKELIINNLFANFMDCFSEYPFEKKRYPKEFLHSANLYNAGDVVMLKRFEDIGMRYLLLSDFYDYVKITHLYHKV</sequence>
<reference evidence="2" key="1">
    <citation type="submission" date="2016-08" db="EMBL/GenBank/DDBJ databases">
        <title>Complete genome sequence of the organohalide-respiring Epsilonproteobacterium Sulfurospirillum halorespirans.</title>
        <authorList>
            <person name="Goris T."/>
            <person name="Zimmermann J."/>
            <person name="Schenz B."/>
            <person name="Lemos M."/>
            <person name="Hackermueller J."/>
            <person name="Diekert G."/>
        </authorList>
    </citation>
    <scope>NUCLEOTIDE SEQUENCE [LARGE SCALE GENOMIC DNA]</scope>
    <source>
        <strain>DSM 13726</strain>
        <strain evidence="2">PCE-M2</strain>
    </source>
</reference>
<accession>A0A1D7THI0</accession>
<protein>
    <submittedName>
        <fullName evidence="1">Uncharacterized protein</fullName>
    </submittedName>
</protein>
<dbReference type="Proteomes" id="UP000094609">
    <property type="component" value="Chromosome"/>
</dbReference>
<keyword evidence="2" id="KW-1185">Reference proteome</keyword>
<dbReference type="EMBL" id="CP017111">
    <property type="protein sequence ID" value="AOO64492.1"/>
    <property type="molecule type" value="Genomic_DNA"/>
</dbReference>
<dbReference type="RefSeq" id="WP_025343891.1">
    <property type="nucleotide sequence ID" value="NZ_CP017111.1"/>
</dbReference>
<evidence type="ECO:0000313" key="1">
    <source>
        <dbReference type="EMBL" id="AOO64492.1"/>
    </source>
</evidence>
<gene>
    <name evidence="1" type="ORF">SHALO_0709</name>
</gene>
<proteinExistence type="predicted"/>
<evidence type="ECO:0000313" key="2">
    <source>
        <dbReference type="Proteomes" id="UP000094609"/>
    </source>
</evidence>
<dbReference type="KEGG" id="shal:SHALO_0709"/>
<name>A0A1D7THI0_9BACT</name>
<dbReference type="PATRIC" id="fig|1193502.14.peg.713"/>
<organism evidence="1 2">
    <name type="scientific">Sulfurospirillum halorespirans DSM 13726</name>
    <dbReference type="NCBI Taxonomy" id="1193502"/>
    <lineage>
        <taxon>Bacteria</taxon>
        <taxon>Pseudomonadati</taxon>
        <taxon>Campylobacterota</taxon>
        <taxon>Epsilonproteobacteria</taxon>
        <taxon>Campylobacterales</taxon>
        <taxon>Sulfurospirillaceae</taxon>
        <taxon>Sulfurospirillum</taxon>
    </lineage>
</organism>
<dbReference type="STRING" id="1193502.SHALO_0709"/>
<dbReference type="AlphaFoldDB" id="A0A1D7THI0"/>